<evidence type="ECO:0000313" key="2">
    <source>
        <dbReference type="Proteomes" id="UP000188929"/>
    </source>
</evidence>
<dbReference type="STRING" id="1834516.BL253_35105"/>
<name>A0A1V2I0H2_9ACTN</name>
<dbReference type="EMBL" id="MOMC01000102">
    <property type="protein sequence ID" value="ONH22650.1"/>
    <property type="molecule type" value="Genomic_DNA"/>
</dbReference>
<protein>
    <submittedName>
        <fullName evidence="1">Uncharacterized protein</fullName>
    </submittedName>
</protein>
<evidence type="ECO:0000313" key="1">
    <source>
        <dbReference type="EMBL" id="ONH22650.1"/>
    </source>
</evidence>
<organism evidence="1 2">
    <name type="scientific">Pseudofrankia asymbiotica</name>
    <dbReference type="NCBI Taxonomy" id="1834516"/>
    <lineage>
        <taxon>Bacteria</taxon>
        <taxon>Bacillati</taxon>
        <taxon>Actinomycetota</taxon>
        <taxon>Actinomycetes</taxon>
        <taxon>Frankiales</taxon>
        <taxon>Frankiaceae</taxon>
        <taxon>Pseudofrankia</taxon>
    </lineage>
</organism>
<dbReference type="RefSeq" id="WP_076822244.1">
    <property type="nucleotide sequence ID" value="NZ_MOMC01000102.1"/>
</dbReference>
<comment type="caution">
    <text evidence="1">The sequence shown here is derived from an EMBL/GenBank/DDBJ whole genome shotgun (WGS) entry which is preliminary data.</text>
</comment>
<proteinExistence type="predicted"/>
<keyword evidence="2" id="KW-1185">Reference proteome</keyword>
<accession>A0A1V2I0H2</accession>
<gene>
    <name evidence="1" type="ORF">BL253_35105</name>
</gene>
<sequence length="138" mass="14812">MALTVTIDLADLGTTPVELPELPQPTTDTLLLAHPPWHSSDPGPVAVVWLDRSRLVRLAFAFAVDRPQTGPIVVWPAGVPVTSTALAFAVGGLLTAQHPDAEVARVVCAARPPARRTRPTVQHDVRVEIDGQIDRLII</sequence>
<dbReference type="AlphaFoldDB" id="A0A1V2I0H2"/>
<reference evidence="2" key="1">
    <citation type="submission" date="2016-10" db="EMBL/GenBank/DDBJ databases">
        <title>Frankia sp. NRRL B-16386 Genome sequencing.</title>
        <authorList>
            <person name="Ghodhbane-Gtari F."/>
            <person name="Swanson E."/>
            <person name="Gueddou A."/>
            <person name="Hezbri K."/>
            <person name="Ktari K."/>
            <person name="Nouioui I."/>
            <person name="Morris K."/>
            <person name="Simpson S."/>
            <person name="Abebe-Akele F."/>
            <person name="Thomas K."/>
            <person name="Gtari M."/>
            <person name="Tisa L.S."/>
        </authorList>
    </citation>
    <scope>NUCLEOTIDE SEQUENCE [LARGE SCALE GENOMIC DNA]</scope>
    <source>
        <strain evidence="2">NRRL B-16386</strain>
    </source>
</reference>
<dbReference type="Proteomes" id="UP000188929">
    <property type="component" value="Unassembled WGS sequence"/>
</dbReference>
<dbReference type="OrthoDB" id="3219713at2"/>